<evidence type="ECO:0000313" key="9">
    <source>
        <dbReference type="Proteomes" id="UP000659654"/>
    </source>
</evidence>
<dbReference type="SUPFAM" id="SSF57667">
    <property type="entry name" value="beta-beta-alpha zinc fingers"/>
    <property type="match status" value="1"/>
</dbReference>
<dbReference type="InterPro" id="IPR036236">
    <property type="entry name" value="Znf_C2H2_sf"/>
</dbReference>
<dbReference type="SMART" id="SM00355">
    <property type="entry name" value="ZnF_C2H2"/>
    <property type="match status" value="5"/>
</dbReference>
<dbReference type="Proteomes" id="UP000095284">
    <property type="component" value="Unplaced"/>
</dbReference>
<reference evidence="7" key="2">
    <citation type="submission" date="2020-09" db="EMBL/GenBank/DDBJ databases">
        <authorList>
            <person name="Kikuchi T."/>
        </authorList>
    </citation>
    <scope>NUCLEOTIDE SEQUENCE</scope>
    <source>
        <strain evidence="7">Ka4C1</strain>
    </source>
</reference>
<feature type="domain" description="C2H2-type" evidence="6">
    <location>
        <begin position="274"/>
        <end position="301"/>
    </location>
</feature>
<keyword evidence="1" id="KW-0479">Metal-binding</keyword>
<dbReference type="PANTHER" id="PTHR24379:SF121">
    <property type="entry name" value="C2H2-TYPE DOMAIN-CONTAINING PROTEIN"/>
    <property type="match status" value="1"/>
</dbReference>
<reference evidence="10" key="1">
    <citation type="submission" date="2016-11" db="UniProtKB">
        <authorList>
            <consortium name="WormBaseParasite"/>
        </authorList>
    </citation>
    <scope>IDENTIFICATION</scope>
</reference>
<proteinExistence type="predicted"/>
<keyword evidence="3 5" id="KW-0863">Zinc-finger</keyword>
<dbReference type="Gene3D" id="3.30.160.60">
    <property type="entry name" value="Classic Zinc Finger"/>
    <property type="match status" value="2"/>
</dbReference>
<evidence type="ECO:0000256" key="2">
    <source>
        <dbReference type="ARBA" id="ARBA00022737"/>
    </source>
</evidence>
<name>A0A1I7STK0_BURXY</name>
<dbReference type="AlphaFoldDB" id="A0A1I7STK0"/>
<dbReference type="PROSITE" id="PS00028">
    <property type="entry name" value="ZINC_FINGER_C2H2_1"/>
    <property type="match status" value="2"/>
</dbReference>
<evidence type="ECO:0000313" key="8">
    <source>
        <dbReference type="Proteomes" id="UP000095284"/>
    </source>
</evidence>
<evidence type="ECO:0000313" key="7">
    <source>
        <dbReference type="EMBL" id="CAD5221376.1"/>
    </source>
</evidence>
<evidence type="ECO:0000256" key="5">
    <source>
        <dbReference type="PROSITE-ProRule" id="PRU00042"/>
    </source>
</evidence>
<dbReference type="Proteomes" id="UP000582659">
    <property type="component" value="Unassembled WGS sequence"/>
</dbReference>
<gene>
    <name evidence="7" type="ORF">BXYJ_LOCUS6647</name>
</gene>
<dbReference type="OrthoDB" id="6067523at2759"/>
<dbReference type="WBParaSite" id="BXY_1637000.1">
    <property type="protein sequence ID" value="BXY_1637000.1"/>
    <property type="gene ID" value="BXY_1637000"/>
</dbReference>
<dbReference type="Pfam" id="PF13912">
    <property type="entry name" value="zf-C2H2_6"/>
    <property type="match status" value="1"/>
</dbReference>
<dbReference type="Proteomes" id="UP000659654">
    <property type="component" value="Unassembled WGS sequence"/>
</dbReference>
<evidence type="ECO:0000256" key="4">
    <source>
        <dbReference type="ARBA" id="ARBA00022833"/>
    </source>
</evidence>
<organism evidence="8 10">
    <name type="scientific">Bursaphelenchus xylophilus</name>
    <name type="common">Pinewood nematode worm</name>
    <name type="synonym">Aphelenchoides xylophilus</name>
    <dbReference type="NCBI Taxonomy" id="6326"/>
    <lineage>
        <taxon>Eukaryota</taxon>
        <taxon>Metazoa</taxon>
        <taxon>Ecdysozoa</taxon>
        <taxon>Nematoda</taxon>
        <taxon>Chromadorea</taxon>
        <taxon>Rhabditida</taxon>
        <taxon>Tylenchina</taxon>
        <taxon>Tylenchomorpha</taxon>
        <taxon>Aphelenchoidea</taxon>
        <taxon>Aphelenchoididae</taxon>
        <taxon>Bursaphelenchus</taxon>
    </lineage>
</organism>
<accession>A0A1I7STK0</accession>
<dbReference type="EMBL" id="CAJFDI010000003">
    <property type="protein sequence ID" value="CAD5221376.1"/>
    <property type="molecule type" value="Genomic_DNA"/>
</dbReference>
<sequence>MKRLSSASTTAGISAKKSKKDKSFTHVDFEFIEKSREFDEIFAGLNYTLQKASTSKTSEHVAKKFDKFTNEFESLQSKINKMEKENSIMFSIVDRVLEDGDVSGEDVMLIKSEYCNYCNLTLANKRYFYAHMVERHTLHLHRYIACVLCNARCTDMDALDRHVKTHSADSICKLCNEEKPDMSDHIFNAHGYDGVGYLQLGCDFCSYRTNSCTSLQLHCFLCSNNPTNSNYTPTEEGRVCNLCHQVFTTNLQMLRHKESKHQHGHDDGGNLRNFVCEECGQSFFSIRSLGGHKRKHSRKKGALEGMVIPASVNIGLMLEPKIRLSDRMVNDCRKFEKHELEDMPDL</sequence>
<keyword evidence="9" id="KW-1185">Reference proteome</keyword>
<evidence type="ECO:0000256" key="1">
    <source>
        <dbReference type="ARBA" id="ARBA00022723"/>
    </source>
</evidence>
<keyword evidence="4" id="KW-0862">Zinc</keyword>
<evidence type="ECO:0000313" key="10">
    <source>
        <dbReference type="WBParaSite" id="BXY_1637000.1"/>
    </source>
</evidence>
<evidence type="ECO:0000259" key="6">
    <source>
        <dbReference type="PROSITE" id="PS50157"/>
    </source>
</evidence>
<dbReference type="PANTHER" id="PTHR24379">
    <property type="entry name" value="KRAB AND ZINC FINGER DOMAIN-CONTAINING"/>
    <property type="match status" value="1"/>
</dbReference>
<dbReference type="EMBL" id="CAJFCV020000003">
    <property type="protein sequence ID" value="CAG9108312.1"/>
    <property type="molecule type" value="Genomic_DNA"/>
</dbReference>
<keyword evidence="2" id="KW-0677">Repeat</keyword>
<dbReference type="PROSITE" id="PS50157">
    <property type="entry name" value="ZINC_FINGER_C2H2_2"/>
    <property type="match status" value="1"/>
</dbReference>
<dbReference type="GO" id="GO:0008270">
    <property type="term" value="F:zinc ion binding"/>
    <property type="evidence" value="ECO:0007669"/>
    <property type="project" value="UniProtKB-KW"/>
</dbReference>
<protein>
    <submittedName>
        <fullName evidence="7">(pine wood nematode) hypothetical protein</fullName>
    </submittedName>
    <submittedName>
        <fullName evidence="10">C2H2-type domain-containing protein</fullName>
    </submittedName>
</protein>
<evidence type="ECO:0000256" key="3">
    <source>
        <dbReference type="ARBA" id="ARBA00022771"/>
    </source>
</evidence>
<dbReference type="InterPro" id="IPR013087">
    <property type="entry name" value="Znf_C2H2_type"/>
</dbReference>